<dbReference type="RefSeq" id="WP_092873205.1">
    <property type="nucleotide sequence ID" value="NZ_FOJY01000014.1"/>
</dbReference>
<dbReference type="GO" id="GO:0004748">
    <property type="term" value="F:ribonucleoside-diphosphate reductase activity, thioredoxin disulfide as acceptor"/>
    <property type="evidence" value="ECO:0007669"/>
    <property type="project" value="UniProtKB-EC"/>
</dbReference>
<sequence length="90" mass="9740">MKHFDYTTENTCSQVISFDLDGDKVKNISFYGGCNGNLKAISSLVDGMTVDEIESKLGGIKCGRRPTSCSNQLSIAVRKAFDKSIAEKVG</sequence>
<dbReference type="Pfam" id="PF12637">
    <property type="entry name" value="TSCPD"/>
    <property type="match status" value="1"/>
</dbReference>
<evidence type="ECO:0000256" key="2">
    <source>
        <dbReference type="ARBA" id="ARBA00012274"/>
    </source>
</evidence>
<evidence type="ECO:0000259" key="6">
    <source>
        <dbReference type="Pfam" id="PF12637"/>
    </source>
</evidence>
<dbReference type="STRING" id="1120918.SAMN05216249_11459"/>
<dbReference type="NCBIfam" id="TIGR03905">
    <property type="entry name" value="TIGR03905_4_Cys"/>
    <property type="match status" value="1"/>
</dbReference>
<dbReference type="AlphaFoldDB" id="A0A1I0ZD50"/>
<dbReference type="InterPro" id="IPR024434">
    <property type="entry name" value="TSCPD_dom"/>
</dbReference>
<dbReference type="Proteomes" id="UP000198838">
    <property type="component" value="Unassembled WGS sequence"/>
</dbReference>
<name>A0A1I0ZD50_9FIRM</name>
<keyword evidence="4" id="KW-0547">Nucleotide-binding</keyword>
<gene>
    <name evidence="7" type="ORF">SAMN05216249_11459</name>
</gene>
<dbReference type="InterPro" id="IPR023806">
    <property type="entry name" value="CHP03905"/>
</dbReference>
<dbReference type="OrthoDB" id="9801525at2"/>
<dbReference type="GO" id="GO:0000166">
    <property type="term" value="F:nucleotide binding"/>
    <property type="evidence" value="ECO:0007669"/>
    <property type="project" value="UniProtKB-KW"/>
</dbReference>
<dbReference type="EC" id="1.17.4.1" evidence="2"/>
<keyword evidence="8" id="KW-1185">Reference proteome</keyword>
<dbReference type="EMBL" id="FOJY01000014">
    <property type="protein sequence ID" value="SFB23461.1"/>
    <property type="molecule type" value="Genomic_DNA"/>
</dbReference>
<comment type="similarity">
    <text evidence="1">Belongs to the ribonucleoside diphosphate reductase class-2 family.</text>
</comment>
<dbReference type="GO" id="GO:0071897">
    <property type="term" value="P:DNA biosynthetic process"/>
    <property type="evidence" value="ECO:0007669"/>
    <property type="project" value="UniProtKB-KW"/>
</dbReference>
<evidence type="ECO:0000313" key="8">
    <source>
        <dbReference type="Proteomes" id="UP000198838"/>
    </source>
</evidence>
<evidence type="ECO:0000256" key="3">
    <source>
        <dbReference type="ARBA" id="ARBA00022634"/>
    </source>
</evidence>
<organism evidence="7 8">
    <name type="scientific">Acetitomaculum ruminis DSM 5522</name>
    <dbReference type="NCBI Taxonomy" id="1120918"/>
    <lineage>
        <taxon>Bacteria</taxon>
        <taxon>Bacillati</taxon>
        <taxon>Bacillota</taxon>
        <taxon>Clostridia</taxon>
        <taxon>Lachnospirales</taxon>
        <taxon>Lachnospiraceae</taxon>
        <taxon>Acetitomaculum</taxon>
    </lineage>
</organism>
<evidence type="ECO:0000256" key="1">
    <source>
        <dbReference type="ARBA" id="ARBA00007405"/>
    </source>
</evidence>
<comment type="catalytic activity">
    <reaction evidence="5">
        <text>a 2'-deoxyribonucleoside 5'-diphosphate + [thioredoxin]-disulfide + H2O = a ribonucleoside 5'-diphosphate + [thioredoxin]-dithiol</text>
        <dbReference type="Rhea" id="RHEA:23252"/>
        <dbReference type="Rhea" id="RHEA-COMP:10698"/>
        <dbReference type="Rhea" id="RHEA-COMP:10700"/>
        <dbReference type="ChEBI" id="CHEBI:15377"/>
        <dbReference type="ChEBI" id="CHEBI:29950"/>
        <dbReference type="ChEBI" id="CHEBI:50058"/>
        <dbReference type="ChEBI" id="CHEBI:57930"/>
        <dbReference type="ChEBI" id="CHEBI:73316"/>
        <dbReference type="EC" id="1.17.4.1"/>
    </reaction>
</comment>
<feature type="domain" description="TSCPD" evidence="6">
    <location>
        <begin position="7"/>
        <end position="80"/>
    </location>
</feature>
<reference evidence="7 8" key="1">
    <citation type="submission" date="2016-10" db="EMBL/GenBank/DDBJ databases">
        <authorList>
            <person name="de Groot N.N."/>
        </authorList>
    </citation>
    <scope>NUCLEOTIDE SEQUENCE [LARGE SCALE GENOMIC DNA]</scope>
    <source>
        <strain evidence="7 8">DSM 5522</strain>
    </source>
</reference>
<evidence type="ECO:0000256" key="5">
    <source>
        <dbReference type="ARBA" id="ARBA00047754"/>
    </source>
</evidence>
<protein>
    <recommendedName>
        <fullName evidence="2">ribonucleoside-diphosphate reductase</fullName>
        <ecNumber evidence="2">1.17.4.1</ecNumber>
    </recommendedName>
</protein>
<proteinExistence type="inferred from homology"/>
<evidence type="ECO:0000313" key="7">
    <source>
        <dbReference type="EMBL" id="SFB23461.1"/>
    </source>
</evidence>
<accession>A0A1I0ZD50</accession>
<keyword evidence="3" id="KW-0237">DNA synthesis</keyword>
<evidence type="ECO:0000256" key="4">
    <source>
        <dbReference type="ARBA" id="ARBA00022741"/>
    </source>
</evidence>